<accession>A0A0A9GLV0</accession>
<evidence type="ECO:0000313" key="1">
    <source>
        <dbReference type="EMBL" id="JAE26085.1"/>
    </source>
</evidence>
<protein>
    <submittedName>
        <fullName evidence="1">Uncharacterized protein</fullName>
    </submittedName>
</protein>
<name>A0A0A9GLV0_ARUDO</name>
<proteinExistence type="predicted"/>
<reference evidence="1" key="1">
    <citation type="submission" date="2014-09" db="EMBL/GenBank/DDBJ databases">
        <authorList>
            <person name="Magalhaes I.L.F."/>
            <person name="Oliveira U."/>
            <person name="Santos F.R."/>
            <person name="Vidigal T.H.D.A."/>
            <person name="Brescovit A.D."/>
            <person name="Santos A.J."/>
        </authorList>
    </citation>
    <scope>NUCLEOTIDE SEQUENCE</scope>
    <source>
        <tissue evidence="1">Shoot tissue taken approximately 20 cm above the soil surface</tissue>
    </source>
</reference>
<reference evidence="1" key="2">
    <citation type="journal article" date="2015" name="Data Brief">
        <title>Shoot transcriptome of the giant reed, Arundo donax.</title>
        <authorList>
            <person name="Barrero R.A."/>
            <person name="Guerrero F.D."/>
            <person name="Moolhuijzen P."/>
            <person name="Goolsby J.A."/>
            <person name="Tidwell J."/>
            <person name="Bellgard S.E."/>
            <person name="Bellgard M.I."/>
        </authorList>
    </citation>
    <scope>NUCLEOTIDE SEQUENCE</scope>
    <source>
        <tissue evidence="1">Shoot tissue taken approximately 20 cm above the soil surface</tissue>
    </source>
</reference>
<organism evidence="1">
    <name type="scientific">Arundo donax</name>
    <name type="common">Giant reed</name>
    <name type="synonym">Donax arundinaceus</name>
    <dbReference type="NCBI Taxonomy" id="35708"/>
    <lineage>
        <taxon>Eukaryota</taxon>
        <taxon>Viridiplantae</taxon>
        <taxon>Streptophyta</taxon>
        <taxon>Embryophyta</taxon>
        <taxon>Tracheophyta</taxon>
        <taxon>Spermatophyta</taxon>
        <taxon>Magnoliopsida</taxon>
        <taxon>Liliopsida</taxon>
        <taxon>Poales</taxon>
        <taxon>Poaceae</taxon>
        <taxon>PACMAD clade</taxon>
        <taxon>Arundinoideae</taxon>
        <taxon>Arundineae</taxon>
        <taxon>Arundo</taxon>
    </lineage>
</organism>
<sequence>MSHPSSRASH</sequence>
<dbReference type="EMBL" id="GBRH01171811">
    <property type="protein sequence ID" value="JAE26085.1"/>
    <property type="molecule type" value="Transcribed_RNA"/>
</dbReference>